<keyword evidence="4" id="KW-1185">Reference proteome</keyword>
<proteinExistence type="predicted"/>
<organism evidence="3 4">
    <name type="scientific">Ceraceosorus guamensis</name>
    <dbReference type="NCBI Taxonomy" id="1522189"/>
    <lineage>
        <taxon>Eukaryota</taxon>
        <taxon>Fungi</taxon>
        <taxon>Dikarya</taxon>
        <taxon>Basidiomycota</taxon>
        <taxon>Ustilaginomycotina</taxon>
        <taxon>Exobasidiomycetes</taxon>
        <taxon>Ceraceosorales</taxon>
        <taxon>Ceraceosoraceae</taxon>
        <taxon>Ceraceosorus</taxon>
    </lineage>
</organism>
<dbReference type="RefSeq" id="XP_025370347.1">
    <property type="nucleotide sequence ID" value="XM_025517817.1"/>
</dbReference>
<dbReference type="InParanoid" id="A0A316VZU3"/>
<reference evidence="3 4" key="1">
    <citation type="journal article" date="2018" name="Mol. Biol. Evol.">
        <title>Broad Genomic Sampling Reveals a Smut Pathogenic Ancestry of the Fungal Clade Ustilaginomycotina.</title>
        <authorList>
            <person name="Kijpornyongpan T."/>
            <person name="Mondo S.J."/>
            <person name="Barry K."/>
            <person name="Sandor L."/>
            <person name="Lee J."/>
            <person name="Lipzen A."/>
            <person name="Pangilinan J."/>
            <person name="LaButti K."/>
            <person name="Hainaut M."/>
            <person name="Henrissat B."/>
            <person name="Grigoriev I.V."/>
            <person name="Spatafora J.W."/>
            <person name="Aime M.C."/>
        </authorList>
    </citation>
    <scope>NUCLEOTIDE SEQUENCE [LARGE SCALE GENOMIC DNA]</scope>
    <source>
        <strain evidence="3 4">MCA 4658</strain>
    </source>
</reference>
<keyword evidence="2" id="KW-0472">Membrane</keyword>
<evidence type="ECO:0000256" key="1">
    <source>
        <dbReference type="SAM" id="MobiDB-lite"/>
    </source>
</evidence>
<keyword evidence="2" id="KW-0812">Transmembrane</keyword>
<dbReference type="EMBL" id="KZ819372">
    <property type="protein sequence ID" value="PWN43187.1"/>
    <property type="molecule type" value="Genomic_DNA"/>
</dbReference>
<feature type="region of interest" description="Disordered" evidence="1">
    <location>
        <begin position="53"/>
        <end position="98"/>
    </location>
</feature>
<evidence type="ECO:0000313" key="3">
    <source>
        <dbReference type="EMBL" id="PWN43187.1"/>
    </source>
</evidence>
<feature type="transmembrane region" description="Helical" evidence="2">
    <location>
        <begin position="15"/>
        <end position="32"/>
    </location>
</feature>
<name>A0A316VZU3_9BASI</name>
<dbReference type="AlphaFoldDB" id="A0A316VZU3"/>
<dbReference type="GeneID" id="37039687"/>
<evidence type="ECO:0000313" key="4">
    <source>
        <dbReference type="Proteomes" id="UP000245783"/>
    </source>
</evidence>
<protein>
    <submittedName>
        <fullName evidence="3">Uncharacterized protein</fullName>
    </submittedName>
</protein>
<keyword evidence="2" id="KW-1133">Transmembrane helix</keyword>
<accession>A0A316VZU3</accession>
<evidence type="ECO:0000256" key="2">
    <source>
        <dbReference type="SAM" id="Phobius"/>
    </source>
</evidence>
<gene>
    <name evidence="3" type="ORF">IE81DRAFT_99316</name>
</gene>
<sequence length="98" mass="11120">MTTALVAYLNGWVEFFYSIVVVLDSIWCKVLAKLTKASRRRIHVSLVPRIAASSQPRDRQAIRGPRPASFWEPRSEDGSGNQDEDLHHCVSLHSPFKD</sequence>
<dbReference type="Proteomes" id="UP000245783">
    <property type="component" value="Unassembled WGS sequence"/>
</dbReference>